<protein>
    <submittedName>
        <fullName evidence="1">Uncharacterized protein</fullName>
    </submittedName>
</protein>
<gene>
    <name evidence="1" type="ORF">AA984_16680</name>
</gene>
<dbReference type="AlphaFoldDB" id="A0A837KNM3"/>
<dbReference type="Proteomes" id="UP000035218">
    <property type="component" value="Unassembled WGS sequence"/>
</dbReference>
<sequence length="119" mass="14149">MKKKKRSSSKIVKKRVVKRTKIITLSRKNVRITESLGNGFWRHRFQPIEIRPYSYEYINLIPAPEGTRRVISAGWIIEQLEPVYVLQNYPLGLDRWFMQIYNPTGAFRRVLTWVITKSP</sequence>
<evidence type="ECO:0000313" key="2">
    <source>
        <dbReference type="Proteomes" id="UP000035218"/>
    </source>
</evidence>
<dbReference type="EMBL" id="LDCN01000004">
    <property type="protein sequence ID" value="KLH98625.1"/>
    <property type="molecule type" value="Genomic_DNA"/>
</dbReference>
<evidence type="ECO:0000313" key="1">
    <source>
        <dbReference type="EMBL" id="KLH98625.1"/>
    </source>
</evidence>
<reference evidence="1 2" key="1">
    <citation type="submission" date="2015-05" db="EMBL/GenBank/DDBJ databases">
        <title>Genome sequencing project for genomic taxonomy and phylogenomics of Bacillus-like bacteria.</title>
        <authorList>
            <person name="Liu B."/>
            <person name="Wang J."/>
            <person name="Zhu Y."/>
            <person name="Liu G."/>
            <person name="Chen Q."/>
            <person name="Chen Z."/>
            <person name="Lan J."/>
            <person name="Che J."/>
            <person name="Ge C."/>
            <person name="Shi H."/>
            <person name="Pan Z."/>
            <person name="Liu X."/>
        </authorList>
    </citation>
    <scope>NUCLEOTIDE SEQUENCE [LARGE SCALE GENOMIC DNA]</scope>
    <source>
        <strain evidence="1 2">DSM 9885</strain>
    </source>
</reference>
<dbReference type="OrthoDB" id="2474300at2"/>
<accession>A0A837KNM3</accession>
<dbReference type="RefSeq" id="WP_047071092.1">
    <property type="nucleotide sequence ID" value="NZ_BJOL01000036.1"/>
</dbReference>
<proteinExistence type="predicted"/>
<organism evidence="1 2">
    <name type="scientific">Brevibacillus formosus</name>
    <dbReference type="NCBI Taxonomy" id="54913"/>
    <lineage>
        <taxon>Bacteria</taxon>
        <taxon>Bacillati</taxon>
        <taxon>Bacillota</taxon>
        <taxon>Bacilli</taxon>
        <taxon>Bacillales</taxon>
        <taxon>Paenibacillaceae</taxon>
        <taxon>Brevibacillus</taxon>
    </lineage>
</organism>
<name>A0A837KNM3_9BACL</name>
<dbReference type="GeneID" id="87586697"/>
<comment type="caution">
    <text evidence="1">The sequence shown here is derived from an EMBL/GenBank/DDBJ whole genome shotgun (WGS) entry which is preliminary data.</text>
</comment>